<keyword evidence="2" id="KW-0472">Membrane</keyword>
<keyword evidence="2" id="KW-0812">Transmembrane</keyword>
<feature type="domain" description="Transglutaminase-like" evidence="3">
    <location>
        <begin position="481"/>
        <end position="556"/>
    </location>
</feature>
<dbReference type="RefSeq" id="WP_396639203.1">
    <property type="nucleotide sequence ID" value="NZ_JBIQWL010000001.1"/>
</dbReference>
<feature type="transmembrane region" description="Helical" evidence="2">
    <location>
        <begin position="140"/>
        <end position="159"/>
    </location>
</feature>
<dbReference type="PANTHER" id="PTHR42736">
    <property type="entry name" value="PROTEIN-GLUTAMINE GAMMA-GLUTAMYLTRANSFERASE"/>
    <property type="match status" value="1"/>
</dbReference>
<dbReference type="Pfam" id="PF01841">
    <property type="entry name" value="Transglut_core"/>
    <property type="match status" value="1"/>
</dbReference>
<evidence type="ECO:0000259" key="3">
    <source>
        <dbReference type="SMART" id="SM00460"/>
    </source>
</evidence>
<dbReference type="Pfam" id="PF11992">
    <property type="entry name" value="TgpA_N"/>
    <property type="match status" value="1"/>
</dbReference>
<dbReference type="SMART" id="SM00460">
    <property type="entry name" value="TGc"/>
    <property type="match status" value="1"/>
</dbReference>
<feature type="transmembrane region" description="Helical" evidence="2">
    <location>
        <begin position="27"/>
        <end position="47"/>
    </location>
</feature>
<evidence type="ECO:0000313" key="4">
    <source>
        <dbReference type="EMBL" id="MFH8249261.1"/>
    </source>
</evidence>
<reference evidence="4 5" key="1">
    <citation type="submission" date="2024-09" db="EMBL/GenBank/DDBJ databases">
        <authorList>
            <person name="Pan X."/>
        </authorList>
    </citation>
    <scope>NUCLEOTIDE SEQUENCE [LARGE SCALE GENOMIC DNA]</scope>
    <source>
        <strain evidence="4 5">B2969</strain>
    </source>
</reference>
<name>A0ABW7Q356_9MICO</name>
<dbReference type="SUPFAM" id="SSF54001">
    <property type="entry name" value="Cysteine proteinases"/>
    <property type="match status" value="1"/>
</dbReference>
<dbReference type="InterPro" id="IPR038765">
    <property type="entry name" value="Papain-like_cys_pep_sf"/>
</dbReference>
<feature type="region of interest" description="Disordered" evidence="1">
    <location>
        <begin position="1"/>
        <end position="24"/>
    </location>
</feature>
<feature type="transmembrane region" description="Helical" evidence="2">
    <location>
        <begin position="53"/>
        <end position="71"/>
    </location>
</feature>
<feature type="transmembrane region" description="Helical" evidence="2">
    <location>
        <begin position="78"/>
        <end position="98"/>
    </location>
</feature>
<feature type="region of interest" description="Disordered" evidence="1">
    <location>
        <begin position="563"/>
        <end position="610"/>
    </location>
</feature>
<proteinExistence type="predicted"/>
<evidence type="ECO:0000313" key="5">
    <source>
        <dbReference type="Proteomes" id="UP001610861"/>
    </source>
</evidence>
<dbReference type="InterPro" id="IPR052901">
    <property type="entry name" value="Bact_TGase-like"/>
</dbReference>
<protein>
    <submittedName>
        <fullName evidence="4">TransglutaminaseTgpA domain-containing protein</fullName>
    </submittedName>
</protein>
<organism evidence="4 5">
    <name type="scientific">Microbacterium alkaliflavum</name>
    <dbReference type="NCBI Taxonomy" id="3248839"/>
    <lineage>
        <taxon>Bacteria</taxon>
        <taxon>Bacillati</taxon>
        <taxon>Actinomycetota</taxon>
        <taxon>Actinomycetes</taxon>
        <taxon>Micrococcales</taxon>
        <taxon>Microbacteriaceae</taxon>
        <taxon>Microbacterium</taxon>
    </lineage>
</organism>
<comment type="caution">
    <text evidence="4">The sequence shown here is derived from an EMBL/GenBank/DDBJ whole genome shotgun (WGS) entry which is preliminary data.</text>
</comment>
<accession>A0ABW7Q356</accession>
<feature type="transmembrane region" description="Helical" evidence="2">
    <location>
        <begin position="616"/>
        <end position="636"/>
    </location>
</feature>
<keyword evidence="5" id="KW-1185">Reference proteome</keyword>
<dbReference type="InterPro" id="IPR021878">
    <property type="entry name" value="TgpA_N"/>
</dbReference>
<feature type="transmembrane region" description="Helical" evidence="2">
    <location>
        <begin position="189"/>
        <end position="205"/>
    </location>
</feature>
<keyword evidence="2" id="KW-1133">Transmembrane helix</keyword>
<sequence length="766" mass="80308">MPTAEPRLRAEPRGEARPEESRRPPDLPLTIGLFVAVFAALLPVLGVIEAGPWLAGAVLLTALILAAGYIARHNRLPAVAVSLIELAVWVLTLTFFFFRDTALLWLFPTPETFRAVPDALAVAGNDIALGAAPLTAGNELAFMIVGATGLLTIIVDHVVLTARMPLLAAVGLIAVSLIPAIAVPRGVELPGFILLAAAILFLIRSETRSREPKVQRDASRAAGVPATALGIGAIAVVVAIVAAPLLPQPAAQPGAGGIGTGPGIDVSLQLGDDLRRPRETTALIVRTDEPSPPYLRAATLSSFDGSVWEPDRLRSVPLTSDFALNDVSVGTGVRVTEYKTEVEVRELVSPWLPVAFPAVAVNGLQGDWEAVPYNRTVVSRTSSSAGQKYEVVTHDPRPTLEQMRAAHSGGPEIRDDTTKLPDNLPAIIRDTAAQVTEGAESDYDALAMLQRWFRSGDFTYSLESPVEQGFDGSGADAVAKFLEVKKGYCVHFASAFALMARTLGMPSRIVVGYLPGTATNDSVDGETVYEVMSSQLHAWPEVYFDGIGWIPFEPTTGLGVPTTFAPASTLNGSGDDSNDVTSTPSPSSSSQRPDEGQDPGSVDQSSGSQSTTAINALPTAAIAFGVLLALAIPALLQFARTRRLLGAAATGDAVAAWVIVQDAAIDLGIPVPGSDSPRVLGRRLIDEFGAPLAETTLLVSAIERASYAGGLPYTPVAGLSEAAVAVRSALFVGMPSARRAFAVIVPRSLVVRPGSVYAGAGARTRF</sequence>
<gene>
    <name evidence="4" type="ORF">ACH3VR_02685</name>
</gene>
<feature type="compositionally biased region" description="Polar residues" evidence="1">
    <location>
        <begin position="565"/>
        <end position="575"/>
    </location>
</feature>
<feature type="compositionally biased region" description="Low complexity" evidence="1">
    <location>
        <begin position="581"/>
        <end position="590"/>
    </location>
</feature>
<dbReference type="EMBL" id="JBIQWL010000001">
    <property type="protein sequence ID" value="MFH8249261.1"/>
    <property type="molecule type" value="Genomic_DNA"/>
</dbReference>
<dbReference type="InterPro" id="IPR002931">
    <property type="entry name" value="Transglutaminase-like"/>
</dbReference>
<evidence type="ECO:0000256" key="2">
    <source>
        <dbReference type="SAM" id="Phobius"/>
    </source>
</evidence>
<evidence type="ECO:0000256" key="1">
    <source>
        <dbReference type="SAM" id="MobiDB-lite"/>
    </source>
</evidence>
<feature type="transmembrane region" description="Helical" evidence="2">
    <location>
        <begin position="166"/>
        <end position="183"/>
    </location>
</feature>
<dbReference type="PANTHER" id="PTHR42736:SF1">
    <property type="entry name" value="PROTEIN-GLUTAMINE GAMMA-GLUTAMYLTRANSFERASE"/>
    <property type="match status" value="1"/>
</dbReference>
<feature type="transmembrane region" description="Helical" evidence="2">
    <location>
        <begin position="226"/>
        <end position="246"/>
    </location>
</feature>
<dbReference type="Gene3D" id="3.10.620.30">
    <property type="match status" value="1"/>
</dbReference>
<dbReference type="Proteomes" id="UP001610861">
    <property type="component" value="Unassembled WGS sequence"/>
</dbReference>